<dbReference type="AlphaFoldDB" id="A0A8D5G6T8"/>
<gene>
    <name evidence="6" type="primary">ssuD_1</name>
    <name evidence="6" type="ORF">ZMTM_05800</name>
</gene>
<dbReference type="PANTHER" id="PTHR42847:SF4">
    <property type="entry name" value="ALKANESULFONATE MONOOXYGENASE-RELATED"/>
    <property type="match status" value="1"/>
</dbReference>
<accession>A0A8D5G6T8</accession>
<evidence type="ECO:0000256" key="3">
    <source>
        <dbReference type="ARBA" id="ARBA00023002"/>
    </source>
</evidence>
<dbReference type="Proteomes" id="UP000826722">
    <property type="component" value="Chromosome"/>
</dbReference>
<sequence>MAIDIFWRIPTHGEPSSLRNKLQHRGDWSQQQGDHVVHRGLVAGGGDDGFNSLDYIAEVARAAEISGFHGGLIPSFPMTDEPWAISSFLARETKTFRFMIAFQPGFLNPVVAARMTASLQRATGGRALYNVITGGGGPAQLWWGDVAPHDDRYARTTEFLDVLRGLWKGGSFSHHGKFYHIEDGGLPEALLGQEFPEIYFSGSSDAALASASKHAEYYLSWLEPFDQLRDKFNRVKERTDALGRKIKCAVRVDIIARATEEEAWREVRRGFESLDSEAIARYKAFVGMSGDSVGANRQRSATPKEFKSYEEFITHRNIWSGFSLLRGGQTQGIVGSYEQVAERLDDLVQLGADAFILASTPHLEEAYRVGEEVLPLVRGHDERVIELRAAG</sequence>
<dbReference type="Gene3D" id="3.20.20.30">
    <property type="entry name" value="Luciferase-like domain"/>
    <property type="match status" value="1"/>
</dbReference>
<dbReference type="InterPro" id="IPR036661">
    <property type="entry name" value="Luciferase-like_sf"/>
</dbReference>
<keyword evidence="1" id="KW-0285">Flavoprotein</keyword>
<dbReference type="KEGG" id="mpau:ZMTM_05800"/>
<dbReference type="GO" id="GO:0008726">
    <property type="term" value="F:alkanesulfonate monooxygenase activity"/>
    <property type="evidence" value="ECO:0007669"/>
    <property type="project" value="TreeGrafter"/>
</dbReference>
<dbReference type="GO" id="GO:0046306">
    <property type="term" value="P:alkanesulfonate catabolic process"/>
    <property type="evidence" value="ECO:0007669"/>
    <property type="project" value="TreeGrafter"/>
</dbReference>
<dbReference type="PANTHER" id="PTHR42847">
    <property type="entry name" value="ALKANESULFONATE MONOOXYGENASE"/>
    <property type="match status" value="1"/>
</dbReference>
<reference evidence="6" key="1">
    <citation type="journal article" date="2021" name="Arch. Microbiol.">
        <title>Methyloradius palustris gen. nov., sp. nov., a methanol-oxidizing bacterium isolated from snow.</title>
        <authorList>
            <person name="Miyadera T."/>
            <person name="Kojima H."/>
            <person name="Fukui M."/>
        </authorList>
    </citation>
    <scope>NUCLEOTIDE SEQUENCE</scope>
    <source>
        <strain evidence="6">Zm11</strain>
    </source>
</reference>
<evidence type="ECO:0000259" key="5">
    <source>
        <dbReference type="Pfam" id="PF00296"/>
    </source>
</evidence>
<organism evidence="6 7">
    <name type="scientific">Methyloradius palustris</name>
    <dbReference type="NCBI Taxonomy" id="2778876"/>
    <lineage>
        <taxon>Bacteria</taxon>
        <taxon>Pseudomonadati</taxon>
        <taxon>Pseudomonadota</taxon>
        <taxon>Betaproteobacteria</taxon>
        <taxon>Nitrosomonadales</taxon>
        <taxon>Methylophilaceae</taxon>
        <taxon>Methyloradius</taxon>
    </lineage>
</organism>
<dbReference type="InterPro" id="IPR011251">
    <property type="entry name" value="Luciferase-like_dom"/>
</dbReference>
<keyword evidence="4 6" id="KW-0503">Monooxygenase</keyword>
<evidence type="ECO:0000313" key="6">
    <source>
        <dbReference type="EMBL" id="BCM24321.1"/>
    </source>
</evidence>
<dbReference type="EMBL" id="AP024110">
    <property type="protein sequence ID" value="BCM24321.1"/>
    <property type="molecule type" value="Genomic_DNA"/>
</dbReference>
<keyword evidence="3" id="KW-0560">Oxidoreductase</keyword>
<name>A0A8D5G6T8_9PROT</name>
<dbReference type="RefSeq" id="WP_221764868.1">
    <property type="nucleotide sequence ID" value="NZ_AP024110.1"/>
</dbReference>
<evidence type="ECO:0000313" key="7">
    <source>
        <dbReference type="Proteomes" id="UP000826722"/>
    </source>
</evidence>
<evidence type="ECO:0000256" key="2">
    <source>
        <dbReference type="ARBA" id="ARBA00022643"/>
    </source>
</evidence>
<protein>
    <submittedName>
        <fullName evidence="6">Alkanesulfonate monooxygenase</fullName>
    </submittedName>
</protein>
<dbReference type="Pfam" id="PF00296">
    <property type="entry name" value="Bac_luciferase"/>
    <property type="match status" value="1"/>
</dbReference>
<evidence type="ECO:0000256" key="1">
    <source>
        <dbReference type="ARBA" id="ARBA00022630"/>
    </source>
</evidence>
<keyword evidence="2" id="KW-0288">FMN</keyword>
<feature type="domain" description="Luciferase-like" evidence="5">
    <location>
        <begin position="45"/>
        <end position="353"/>
    </location>
</feature>
<dbReference type="InterPro" id="IPR050172">
    <property type="entry name" value="SsuD_RutA_monooxygenase"/>
</dbReference>
<proteinExistence type="predicted"/>
<evidence type="ECO:0000256" key="4">
    <source>
        <dbReference type="ARBA" id="ARBA00023033"/>
    </source>
</evidence>
<keyword evidence="7" id="KW-1185">Reference proteome</keyword>
<dbReference type="SUPFAM" id="SSF51679">
    <property type="entry name" value="Bacterial luciferase-like"/>
    <property type="match status" value="1"/>
</dbReference>